<dbReference type="PANTHER" id="PTHR44591:SF19">
    <property type="entry name" value="TWO-COMPONENT RESPONSE REGULATOR-RELATED"/>
    <property type="match status" value="1"/>
</dbReference>
<keyword evidence="1 2" id="KW-0597">Phosphoprotein</keyword>
<accession>A0ABX8JQK4</accession>
<dbReference type="PANTHER" id="PTHR44591">
    <property type="entry name" value="STRESS RESPONSE REGULATOR PROTEIN 1"/>
    <property type="match status" value="1"/>
</dbReference>
<keyword evidence="5" id="KW-1185">Reference proteome</keyword>
<evidence type="ECO:0000256" key="2">
    <source>
        <dbReference type="PROSITE-ProRule" id="PRU00169"/>
    </source>
</evidence>
<evidence type="ECO:0000256" key="1">
    <source>
        <dbReference type="ARBA" id="ARBA00022553"/>
    </source>
</evidence>
<protein>
    <submittedName>
        <fullName evidence="4">Response regulator</fullName>
    </submittedName>
</protein>
<proteinExistence type="predicted"/>
<organism evidence="4 5">
    <name type="scientific">Geomonas diazotrophica</name>
    <dbReference type="NCBI Taxonomy" id="2843197"/>
    <lineage>
        <taxon>Bacteria</taxon>
        <taxon>Pseudomonadati</taxon>
        <taxon>Thermodesulfobacteriota</taxon>
        <taxon>Desulfuromonadia</taxon>
        <taxon>Geobacterales</taxon>
        <taxon>Geobacteraceae</taxon>
        <taxon>Geomonas</taxon>
    </lineage>
</organism>
<dbReference type="PROSITE" id="PS50110">
    <property type="entry name" value="RESPONSE_REGULATORY"/>
    <property type="match status" value="1"/>
</dbReference>
<dbReference type="Proteomes" id="UP000683493">
    <property type="component" value="Chromosome"/>
</dbReference>
<dbReference type="InterPro" id="IPR001789">
    <property type="entry name" value="Sig_transdc_resp-reg_receiver"/>
</dbReference>
<dbReference type="EMBL" id="CP076724">
    <property type="protein sequence ID" value="QWV97695.1"/>
    <property type="molecule type" value="Genomic_DNA"/>
</dbReference>
<evidence type="ECO:0000313" key="4">
    <source>
        <dbReference type="EMBL" id="QWV97695.1"/>
    </source>
</evidence>
<evidence type="ECO:0000259" key="3">
    <source>
        <dbReference type="PROSITE" id="PS50110"/>
    </source>
</evidence>
<sequence>MSSEEKAEHSILIVDDEPHVISALMRGLDEEPYLIEGAPGGKEALRLMTQRRFKVVISDEKMPGMDGAEFLGTVKELYPETVRIMLTGHASIEATMRAVNSGEIYRFFTKPWNDTELKLALKSALEKYDLEEENRRLLRTVRHQSQELKYLEKSYPGISALRREADGAIRIDEISQEEIDGIIAQCNQKR</sequence>
<evidence type="ECO:0000313" key="5">
    <source>
        <dbReference type="Proteomes" id="UP000683493"/>
    </source>
</evidence>
<name>A0ABX8JQK4_9BACT</name>
<dbReference type="SMART" id="SM00448">
    <property type="entry name" value="REC"/>
    <property type="match status" value="1"/>
</dbReference>
<gene>
    <name evidence="4" type="ORF">KP005_20580</name>
</gene>
<feature type="modified residue" description="4-aspartylphosphate" evidence="2">
    <location>
        <position position="59"/>
    </location>
</feature>
<dbReference type="InterPro" id="IPR050595">
    <property type="entry name" value="Bact_response_regulator"/>
</dbReference>
<reference evidence="4 5" key="1">
    <citation type="submission" date="2021-06" db="EMBL/GenBank/DDBJ databases">
        <title>Gemonas diversity in paddy soil.</title>
        <authorList>
            <person name="Liu G."/>
        </authorList>
    </citation>
    <scope>NUCLEOTIDE SEQUENCE [LARGE SCALE GENOMIC DNA]</scope>
    <source>
        <strain evidence="4 5">RG29</strain>
    </source>
</reference>
<dbReference type="Pfam" id="PF00072">
    <property type="entry name" value="Response_reg"/>
    <property type="match status" value="1"/>
</dbReference>
<dbReference type="CDD" id="cd17569">
    <property type="entry name" value="REC_HupR-like"/>
    <property type="match status" value="1"/>
</dbReference>
<feature type="domain" description="Response regulatory" evidence="3">
    <location>
        <begin position="10"/>
        <end position="125"/>
    </location>
</feature>